<dbReference type="GO" id="GO:0036222">
    <property type="term" value="F:XTP diphosphatase activity"/>
    <property type="evidence" value="ECO:0007669"/>
    <property type="project" value="UniProtKB-UniRule"/>
</dbReference>
<feature type="binding site" evidence="12">
    <location>
        <begin position="60"/>
        <end position="61"/>
    </location>
    <ligand>
        <name>ITP</name>
        <dbReference type="ChEBI" id="CHEBI:61402"/>
    </ligand>
</feature>
<feature type="binding site" evidence="12">
    <location>
        <position position="60"/>
    </location>
    <ligand>
        <name>Mg(2+)</name>
        <dbReference type="ChEBI" id="CHEBI:18420"/>
    </ligand>
</feature>
<dbReference type="GO" id="GO:0009117">
    <property type="term" value="P:nucleotide metabolic process"/>
    <property type="evidence" value="ECO:0007669"/>
    <property type="project" value="UniProtKB-KW"/>
</dbReference>
<sequence>MITFVTGNKNKLAEVQAILGDAITSQNIDLDELQGTYNQIITHKLQQAAEIVKGPVMVEDTALEFDALGQELPGPYIKWFLKQLGPEKLPRMLDGFDNRQGSAVCTVGYCDGPESQVHIFQGKTAGTIVDPRGPQTFGWDACFEPLGYTETYAEMAKPEKNKISHRGKAMDKFKQFLSERNSWNSL</sequence>
<comment type="caution">
    <text evidence="14">The sequence shown here is derived from an EMBL/GenBank/DDBJ whole genome shotgun (WGS) entry which is preliminary data.</text>
</comment>
<dbReference type="HAMAP" id="MF_03148">
    <property type="entry name" value="HAM1_NTPase"/>
    <property type="match status" value="1"/>
</dbReference>
<name>A0A2T0FC48_9ASCO</name>
<dbReference type="Gene3D" id="3.90.950.10">
    <property type="match status" value="1"/>
</dbReference>
<dbReference type="NCBIfam" id="TIGR00042">
    <property type="entry name" value="RdgB/HAM1 family non-canonical purine NTP pyrophosphatase"/>
    <property type="match status" value="1"/>
</dbReference>
<evidence type="ECO:0000256" key="6">
    <source>
        <dbReference type="ARBA" id="ARBA00022842"/>
    </source>
</evidence>
<dbReference type="EMBL" id="NDIQ01000001">
    <property type="protein sequence ID" value="PRT52583.1"/>
    <property type="molecule type" value="Genomic_DNA"/>
</dbReference>
<dbReference type="OrthoDB" id="6288734at2759"/>
<dbReference type="GO" id="GO:0035870">
    <property type="term" value="F:dITP diphosphatase activity"/>
    <property type="evidence" value="ECO:0007669"/>
    <property type="project" value="UniProtKB-UniRule"/>
</dbReference>
<keyword evidence="15" id="KW-1185">Reference proteome</keyword>
<comment type="function">
    <text evidence="12">Pyrophosphatase that hydrolyzes non-canonical purine nucleotides such as inosine triphosphate (ITP), deoxyinosine triphosphate (dITP) or xanthosine 5'-triphosphate (XTP) to their respective monophosphate derivatives. The enzyme does not distinguish between the deoxy- and ribose forms. Probably excludes non-canonical purines from RNA and DNA precursor pools, thus preventing their incorporation into RNA and DNA and avoiding chromosomal lesions.</text>
</comment>
<evidence type="ECO:0000256" key="12">
    <source>
        <dbReference type="HAMAP-Rule" id="MF_03148"/>
    </source>
</evidence>
<dbReference type="AlphaFoldDB" id="A0A2T0FC48"/>
<feature type="binding site" evidence="12">
    <location>
        <position position="32"/>
    </location>
    <ligand>
        <name>Mg(2+)</name>
        <dbReference type="ChEBI" id="CHEBI:18420"/>
    </ligand>
</feature>
<evidence type="ECO:0000256" key="1">
    <source>
        <dbReference type="ARBA" id="ARBA00008023"/>
    </source>
</evidence>
<evidence type="ECO:0000256" key="4">
    <source>
        <dbReference type="ARBA" id="ARBA00022741"/>
    </source>
</evidence>
<dbReference type="GO" id="GO:0036220">
    <property type="term" value="F:ITP diphosphatase activity"/>
    <property type="evidence" value="ECO:0007669"/>
    <property type="project" value="UniProtKB-UniRule"/>
</dbReference>
<dbReference type="SUPFAM" id="SSF52972">
    <property type="entry name" value="ITPase-like"/>
    <property type="match status" value="1"/>
</dbReference>
<dbReference type="GO" id="GO:0046872">
    <property type="term" value="F:metal ion binding"/>
    <property type="evidence" value="ECO:0007669"/>
    <property type="project" value="UniProtKB-KW"/>
</dbReference>
<evidence type="ECO:0000313" key="15">
    <source>
        <dbReference type="Proteomes" id="UP000238350"/>
    </source>
</evidence>
<keyword evidence="12" id="KW-0464">Manganese</keyword>
<keyword evidence="5 12" id="KW-0378">Hydrolase</keyword>
<accession>A0A2T0FC48</accession>
<comment type="cofactor">
    <cofactor evidence="12">
        <name>Mg(2+)</name>
        <dbReference type="ChEBI" id="CHEBI:18420"/>
    </cofactor>
    <cofactor evidence="12">
        <name>Mn(2+)</name>
        <dbReference type="ChEBI" id="CHEBI:29035"/>
    </cofactor>
    <text evidence="12">Binds 1 divalent metal cation per subunit; can use either Mg(2+) or Mn(2+).</text>
</comment>
<comment type="function">
    <text evidence="8">Pyrophosphatase that hydrolyzes the non-canonical purine nucleotides inosine triphosphate (ITP), deoxyinosine triphosphate (dITP) as well as 2'-deoxy-N-6-hydroxylaminopurine triphosphate (dHAPTP) and xanthosine 5'-triphosphate (XTP) to their respective monophosphate derivatives. The enzyme does not distinguish between the deoxy- and ribose forms. Probably excludes non-canonical purines from RNA and DNA precursor pools, thus preventing their incorporation into RNA and DNA and avoiding chromosomal lesions.</text>
</comment>
<feature type="binding site" evidence="12">
    <location>
        <position position="44"/>
    </location>
    <ligand>
        <name>ITP</name>
        <dbReference type="ChEBI" id="CHEBI:61402"/>
    </ligand>
</feature>
<evidence type="ECO:0000256" key="8">
    <source>
        <dbReference type="ARBA" id="ARBA00054940"/>
    </source>
</evidence>
<reference evidence="14 15" key="1">
    <citation type="submission" date="2017-04" db="EMBL/GenBank/DDBJ databases">
        <title>Genome sequencing of [Candida] sorbophila.</title>
        <authorList>
            <person name="Ahn J.O."/>
        </authorList>
    </citation>
    <scope>NUCLEOTIDE SEQUENCE [LARGE SCALE GENOMIC DNA]</scope>
    <source>
        <strain evidence="14 15">DS02</strain>
    </source>
</reference>
<evidence type="ECO:0000256" key="9">
    <source>
        <dbReference type="ARBA" id="ARBA00093218"/>
    </source>
</evidence>
<dbReference type="GO" id="GO:0000166">
    <property type="term" value="F:nucleotide binding"/>
    <property type="evidence" value="ECO:0007669"/>
    <property type="project" value="UniProtKB-KW"/>
</dbReference>
<dbReference type="PANTHER" id="PTHR11067">
    <property type="entry name" value="INOSINE TRIPHOSPHATE PYROPHOSPHATASE/HAM1 PROTEIN"/>
    <property type="match status" value="1"/>
</dbReference>
<dbReference type="GO" id="GO:0005634">
    <property type="term" value="C:nucleus"/>
    <property type="evidence" value="ECO:0007669"/>
    <property type="project" value="UniProtKB-SubCell"/>
</dbReference>
<comment type="catalytic activity">
    <reaction evidence="12">
        <text>XTP + H2O = XMP + diphosphate + H(+)</text>
        <dbReference type="Rhea" id="RHEA:28610"/>
        <dbReference type="ChEBI" id="CHEBI:15377"/>
        <dbReference type="ChEBI" id="CHEBI:15378"/>
        <dbReference type="ChEBI" id="CHEBI:33019"/>
        <dbReference type="ChEBI" id="CHEBI:57464"/>
        <dbReference type="ChEBI" id="CHEBI:61314"/>
        <dbReference type="EC" id="3.6.1.66"/>
    </reaction>
</comment>
<dbReference type="EC" id="3.6.1.66" evidence="12"/>
<keyword evidence="12" id="KW-0539">Nucleus</keyword>
<feature type="binding site" evidence="12">
    <location>
        <begin position="6"/>
        <end position="11"/>
    </location>
    <ligand>
        <name>ITP</name>
        <dbReference type="ChEBI" id="CHEBI:61402"/>
    </ligand>
</feature>
<dbReference type="GO" id="GO:0009204">
    <property type="term" value="P:deoxyribonucleoside triphosphate catabolic process"/>
    <property type="evidence" value="ECO:0007669"/>
    <property type="project" value="UniProtKB-UniRule"/>
</dbReference>
<comment type="catalytic activity">
    <reaction evidence="10">
        <text>dITP + H2O = dIMP + diphosphate + H(+)</text>
        <dbReference type="Rhea" id="RHEA:28342"/>
        <dbReference type="ChEBI" id="CHEBI:15377"/>
        <dbReference type="ChEBI" id="CHEBI:15378"/>
        <dbReference type="ChEBI" id="CHEBI:33019"/>
        <dbReference type="ChEBI" id="CHEBI:61194"/>
        <dbReference type="ChEBI" id="CHEBI:61382"/>
        <dbReference type="EC" id="3.6.1.66"/>
    </reaction>
    <physiologicalReaction direction="left-to-right" evidence="10">
        <dbReference type="Rhea" id="RHEA:28343"/>
    </physiologicalReaction>
</comment>
<dbReference type="Proteomes" id="UP000238350">
    <property type="component" value="Unassembled WGS sequence"/>
</dbReference>
<dbReference type="CDD" id="cd00515">
    <property type="entry name" value="HAM1"/>
    <property type="match status" value="1"/>
</dbReference>
<evidence type="ECO:0000313" key="14">
    <source>
        <dbReference type="EMBL" id="PRT52583.1"/>
    </source>
</evidence>
<dbReference type="InterPro" id="IPR002637">
    <property type="entry name" value="RdgB/HAM1"/>
</dbReference>
<dbReference type="InterPro" id="IPR027502">
    <property type="entry name" value="ITPase"/>
</dbReference>
<evidence type="ECO:0000256" key="13">
    <source>
        <dbReference type="RuleBase" id="RU003781"/>
    </source>
</evidence>
<gene>
    <name evidence="12" type="primary">HAM1</name>
    <name evidence="14" type="ORF">B9G98_00203</name>
</gene>
<feature type="binding site" evidence="12">
    <location>
        <begin position="165"/>
        <end position="166"/>
    </location>
    <ligand>
        <name>ITP</name>
        <dbReference type="ChEBI" id="CHEBI:61402"/>
    </ligand>
</feature>
<dbReference type="FunFam" id="3.90.950.10:FF:000003">
    <property type="entry name" value="Inosine triphosphate pyrophosphatase"/>
    <property type="match status" value="1"/>
</dbReference>
<dbReference type="InterPro" id="IPR029001">
    <property type="entry name" value="ITPase-like_fam"/>
</dbReference>
<comment type="catalytic activity">
    <reaction evidence="11">
        <text>N(6)-hydroxy-dATP + H2O = N(6)-hydroxy-dAMP + diphosphate + H(+)</text>
        <dbReference type="Rhea" id="RHEA:83971"/>
        <dbReference type="ChEBI" id="CHEBI:15377"/>
        <dbReference type="ChEBI" id="CHEBI:15378"/>
        <dbReference type="ChEBI" id="CHEBI:33019"/>
        <dbReference type="ChEBI" id="CHEBI:233529"/>
        <dbReference type="ChEBI" id="CHEBI:233530"/>
    </reaction>
    <physiologicalReaction direction="left-to-right" evidence="11">
        <dbReference type="Rhea" id="RHEA:83972"/>
    </physiologicalReaction>
</comment>
<comment type="subcellular location">
    <subcellularLocation>
        <location evidence="12">Cytoplasm</location>
    </subcellularLocation>
    <subcellularLocation>
        <location evidence="12">Nucleus</location>
    </subcellularLocation>
</comment>
<comment type="similarity">
    <text evidence="1 12 13">Belongs to the HAM1 NTPase family.</text>
</comment>
<evidence type="ECO:0000256" key="11">
    <source>
        <dbReference type="ARBA" id="ARBA00093271"/>
    </source>
</evidence>
<protein>
    <recommendedName>
        <fullName evidence="12">Inosine triphosphate pyrophosphatase</fullName>
        <shortName evidence="12">ITPase</shortName>
        <shortName evidence="12">Inosine triphosphatase</shortName>
        <ecNumber evidence="12">3.6.1.66</ecNumber>
    </recommendedName>
    <alternativeName>
        <fullName evidence="12">Non-canonical purine NTP pyrophosphatase</fullName>
    </alternativeName>
    <alternativeName>
        <fullName evidence="12">Non-standard purine NTP pyrophosphatase</fullName>
    </alternativeName>
    <alternativeName>
        <fullName evidence="12">Nucleoside-triphosphate diphosphatase</fullName>
    </alternativeName>
    <alternativeName>
        <fullName evidence="12">Nucleoside-triphosphate pyrophosphatase</fullName>
        <shortName evidence="12">NTPase</shortName>
    </alternativeName>
    <alternativeName>
        <fullName evidence="12">XTP/dITP diphosphatase</fullName>
    </alternativeName>
</protein>
<keyword evidence="6 12" id="KW-0460">Magnesium</keyword>
<organism evidence="14 15">
    <name type="scientific">Wickerhamiella sorbophila</name>
    <dbReference type="NCBI Taxonomy" id="45607"/>
    <lineage>
        <taxon>Eukaryota</taxon>
        <taxon>Fungi</taxon>
        <taxon>Dikarya</taxon>
        <taxon>Ascomycota</taxon>
        <taxon>Saccharomycotina</taxon>
        <taxon>Dipodascomycetes</taxon>
        <taxon>Dipodascales</taxon>
        <taxon>Trichomonascaceae</taxon>
        <taxon>Wickerhamiella</taxon>
    </lineage>
</organism>
<dbReference type="STRING" id="45607.A0A2T0FC48"/>
<feature type="binding site" evidence="12">
    <location>
        <begin position="137"/>
        <end position="140"/>
    </location>
    <ligand>
        <name>ITP</name>
        <dbReference type="ChEBI" id="CHEBI:61402"/>
    </ligand>
</feature>
<evidence type="ECO:0000256" key="2">
    <source>
        <dbReference type="ARBA" id="ARBA00022490"/>
    </source>
</evidence>
<keyword evidence="3 12" id="KW-0479">Metal-binding</keyword>
<keyword evidence="2 12" id="KW-0963">Cytoplasm</keyword>
<evidence type="ECO:0000256" key="5">
    <source>
        <dbReference type="ARBA" id="ARBA00022801"/>
    </source>
</evidence>
<comment type="subunit">
    <text evidence="12">Homodimer.</text>
</comment>
<dbReference type="GO" id="GO:0005737">
    <property type="term" value="C:cytoplasm"/>
    <property type="evidence" value="ECO:0007669"/>
    <property type="project" value="UniProtKB-SubCell"/>
</dbReference>
<proteinExistence type="inferred from homology"/>
<dbReference type="PANTHER" id="PTHR11067:SF9">
    <property type="entry name" value="INOSINE TRIPHOSPHATE PYROPHOSPHATASE"/>
    <property type="match status" value="1"/>
</dbReference>
<keyword evidence="7 12" id="KW-0546">Nucleotide metabolism</keyword>
<evidence type="ECO:0000256" key="10">
    <source>
        <dbReference type="ARBA" id="ARBA00093255"/>
    </source>
</evidence>
<feature type="binding site" evidence="12">
    <location>
        <position position="160"/>
    </location>
    <ligand>
        <name>ITP</name>
        <dbReference type="ChEBI" id="CHEBI:61402"/>
    </ligand>
</feature>
<evidence type="ECO:0000256" key="3">
    <source>
        <dbReference type="ARBA" id="ARBA00022723"/>
    </source>
</evidence>
<evidence type="ECO:0000256" key="7">
    <source>
        <dbReference type="ARBA" id="ARBA00023080"/>
    </source>
</evidence>
<keyword evidence="4 12" id="KW-0547">Nucleotide-binding</keyword>
<dbReference type="Pfam" id="PF01725">
    <property type="entry name" value="Ham1p_like"/>
    <property type="match status" value="1"/>
</dbReference>
<comment type="catalytic activity">
    <reaction evidence="9">
        <text>ITP + H2O = IMP + diphosphate + H(+)</text>
        <dbReference type="Rhea" id="RHEA:29399"/>
        <dbReference type="ChEBI" id="CHEBI:15377"/>
        <dbReference type="ChEBI" id="CHEBI:15378"/>
        <dbReference type="ChEBI" id="CHEBI:33019"/>
        <dbReference type="ChEBI" id="CHEBI:58053"/>
        <dbReference type="ChEBI" id="CHEBI:61402"/>
        <dbReference type="EC" id="3.6.1.66"/>
    </reaction>
    <physiologicalReaction direction="left-to-right" evidence="9">
        <dbReference type="Rhea" id="RHEA:29400"/>
    </physiologicalReaction>
</comment>